<feature type="transmembrane region" description="Helical" evidence="5">
    <location>
        <begin position="209"/>
        <end position="231"/>
    </location>
</feature>
<evidence type="ECO:0000256" key="4">
    <source>
        <dbReference type="ARBA" id="ARBA00023136"/>
    </source>
</evidence>
<keyword evidence="2 5" id="KW-0812">Transmembrane</keyword>
<protein>
    <submittedName>
        <fullName evidence="7">Threonine/homoserine efflux transporter RhtA</fullName>
    </submittedName>
</protein>
<proteinExistence type="predicted"/>
<dbReference type="Pfam" id="PF00892">
    <property type="entry name" value="EamA"/>
    <property type="match status" value="2"/>
</dbReference>
<dbReference type="PANTHER" id="PTHR32322">
    <property type="entry name" value="INNER MEMBRANE TRANSPORTER"/>
    <property type="match status" value="1"/>
</dbReference>
<keyword evidence="3 5" id="KW-1133">Transmembrane helix</keyword>
<feature type="transmembrane region" description="Helical" evidence="5">
    <location>
        <begin position="86"/>
        <end position="111"/>
    </location>
</feature>
<evidence type="ECO:0000256" key="3">
    <source>
        <dbReference type="ARBA" id="ARBA00022989"/>
    </source>
</evidence>
<accession>A0A1G7NVD6</accession>
<dbReference type="AlphaFoldDB" id="A0A1G7NVD6"/>
<dbReference type="InterPro" id="IPR037185">
    <property type="entry name" value="EmrE-like"/>
</dbReference>
<evidence type="ECO:0000259" key="6">
    <source>
        <dbReference type="Pfam" id="PF00892"/>
    </source>
</evidence>
<keyword evidence="4 5" id="KW-0472">Membrane</keyword>
<dbReference type="SUPFAM" id="SSF103481">
    <property type="entry name" value="Multidrug resistance efflux transporter EmrE"/>
    <property type="match status" value="2"/>
</dbReference>
<dbReference type="InterPro" id="IPR000620">
    <property type="entry name" value="EamA_dom"/>
</dbReference>
<feature type="transmembrane region" description="Helical" evidence="5">
    <location>
        <begin position="243"/>
        <end position="260"/>
    </location>
</feature>
<evidence type="ECO:0000256" key="5">
    <source>
        <dbReference type="SAM" id="Phobius"/>
    </source>
</evidence>
<dbReference type="GO" id="GO:0016020">
    <property type="term" value="C:membrane"/>
    <property type="evidence" value="ECO:0007669"/>
    <property type="project" value="UniProtKB-SubCell"/>
</dbReference>
<feature type="domain" description="EamA" evidence="6">
    <location>
        <begin position="2"/>
        <end position="134"/>
    </location>
</feature>
<dbReference type="PANTHER" id="PTHR32322:SF2">
    <property type="entry name" value="EAMA DOMAIN-CONTAINING PROTEIN"/>
    <property type="match status" value="1"/>
</dbReference>
<evidence type="ECO:0000313" key="7">
    <source>
        <dbReference type="EMBL" id="SDF78078.1"/>
    </source>
</evidence>
<dbReference type="Proteomes" id="UP000324020">
    <property type="component" value="Unassembled WGS sequence"/>
</dbReference>
<feature type="transmembrane region" description="Helical" evidence="5">
    <location>
        <begin position="27"/>
        <end position="47"/>
    </location>
</feature>
<feature type="transmembrane region" description="Helical" evidence="5">
    <location>
        <begin position="141"/>
        <end position="166"/>
    </location>
</feature>
<feature type="transmembrane region" description="Helical" evidence="5">
    <location>
        <begin position="178"/>
        <end position="197"/>
    </location>
</feature>
<dbReference type="EMBL" id="FNBO01000008">
    <property type="protein sequence ID" value="SDF78078.1"/>
    <property type="molecule type" value="Genomic_DNA"/>
</dbReference>
<feature type="transmembrane region" description="Helical" evidence="5">
    <location>
        <begin position="266"/>
        <end position="287"/>
    </location>
</feature>
<organism evidence="7 8">
    <name type="scientific">Halorubrum xinjiangense</name>
    <dbReference type="NCBI Taxonomy" id="261291"/>
    <lineage>
        <taxon>Archaea</taxon>
        <taxon>Methanobacteriati</taxon>
        <taxon>Methanobacteriota</taxon>
        <taxon>Stenosarchaea group</taxon>
        <taxon>Halobacteria</taxon>
        <taxon>Halobacteriales</taxon>
        <taxon>Haloferacaceae</taxon>
        <taxon>Halorubrum</taxon>
    </lineage>
</organism>
<name>A0A1G7NVD6_9EURY</name>
<feature type="transmembrane region" description="Helical" evidence="5">
    <location>
        <begin position="59"/>
        <end position="80"/>
    </location>
</feature>
<evidence type="ECO:0000256" key="1">
    <source>
        <dbReference type="ARBA" id="ARBA00004141"/>
    </source>
</evidence>
<feature type="transmembrane region" description="Helical" evidence="5">
    <location>
        <begin position="118"/>
        <end position="135"/>
    </location>
</feature>
<evidence type="ECO:0000256" key="2">
    <source>
        <dbReference type="ARBA" id="ARBA00022692"/>
    </source>
</evidence>
<gene>
    <name evidence="7" type="ORF">SAMN04488067_108132</name>
</gene>
<dbReference type="InterPro" id="IPR050638">
    <property type="entry name" value="AA-Vitamin_Transporters"/>
</dbReference>
<sequence length="307" mass="31204">MLFVVSALLFGGTFVAAKAGLAHLPPLFFVAVRFDIGAVVLVAFAVMRLSRAELRPRTAGDVAGILATGVLVIGLTNALLFVGQQYVTSGVAAVIFSLNPILTPVFAGLLLTDSRLSGRGVVGMGLGLLGVFLVANPSPSALLGGGLGVPLLFAAAVTSAFGAVAIRRADATLSSTARTVWGVPLAAVLSHALSFGAGESVAPLSVPPVAVGALLYVGVFSGAVAYLAYFALIDETDATRANLLFYFVPIVSTVGGWALLGETLSVLSVAGFGVIFVGFLLVSGLAVRPSAIIRSVASDRFLEDRSA</sequence>
<feature type="domain" description="EamA" evidence="6">
    <location>
        <begin position="147"/>
        <end position="283"/>
    </location>
</feature>
<comment type="subcellular location">
    <subcellularLocation>
        <location evidence="1">Membrane</location>
        <topology evidence="1">Multi-pass membrane protein</topology>
    </subcellularLocation>
</comment>
<reference evidence="7 8" key="1">
    <citation type="submission" date="2016-10" db="EMBL/GenBank/DDBJ databases">
        <authorList>
            <person name="Varghese N."/>
            <person name="Submissions S."/>
        </authorList>
    </citation>
    <scope>NUCLEOTIDE SEQUENCE [LARGE SCALE GENOMIC DNA]</scope>
    <source>
        <strain evidence="7 8">CGMCC 1.3527</strain>
    </source>
</reference>
<evidence type="ECO:0000313" key="8">
    <source>
        <dbReference type="Proteomes" id="UP000324020"/>
    </source>
</evidence>
<keyword evidence="8" id="KW-1185">Reference proteome</keyword>